<evidence type="ECO:0000313" key="2">
    <source>
        <dbReference type="EMBL" id="NVP55976.1"/>
    </source>
</evidence>
<keyword evidence="3" id="KW-1185">Reference proteome</keyword>
<proteinExistence type="predicted"/>
<keyword evidence="2" id="KW-0255">Endonuclease</keyword>
<protein>
    <submittedName>
        <fullName evidence="2">HNH endonuclease</fullName>
    </submittedName>
</protein>
<dbReference type="RefSeq" id="WP_176949957.1">
    <property type="nucleotide sequence ID" value="NZ_JABXYK010000006.1"/>
</dbReference>
<dbReference type="InterPro" id="IPR003615">
    <property type="entry name" value="HNH_nuc"/>
</dbReference>
<keyword evidence="2" id="KW-0540">Nuclease</keyword>
<sequence>MTQRFSAHRSPEAEAYRAFYKDKRWRGKHGIRARRLSLEPLCRTCSKRGHITVATVVDHITEHKGDRDLFFAFSNTQSLCAPCHDSEKQSIEARGYDKAIGEDGWPIDEAHPANACGGGIQAQPAEISARQLQGKS</sequence>
<accession>A0ABX2QF49</accession>
<reference evidence="2 3" key="1">
    <citation type="submission" date="2020-06" db="EMBL/GenBank/DDBJ databases">
        <title>Rhizobium sp.nov. isolated from the tomato plant.</title>
        <authorList>
            <person name="Thin K.K."/>
            <person name="Zhang X."/>
            <person name="He S."/>
        </authorList>
    </citation>
    <scope>NUCLEOTIDE SEQUENCE [LARGE SCALE GENOMIC DNA]</scope>
    <source>
        <strain evidence="2 3">DBTS2</strain>
    </source>
</reference>
<dbReference type="EMBL" id="JABXYK010000006">
    <property type="protein sequence ID" value="NVP55976.1"/>
    <property type="molecule type" value="Genomic_DNA"/>
</dbReference>
<dbReference type="CDD" id="cd00085">
    <property type="entry name" value="HNHc"/>
    <property type="match status" value="1"/>
</dbReference>
<evidence type="ECO:0000259" key="1">
    <source>
        <dbReference type="Pfam" id="PF01844"/>
    </source>
</evidence>
<feature type="domain" description="HNH" evidence="1">
    <location>
        <begin position="42"/>
        <end position="88"/>
    </location>
</feature>
<dbReference type="Proteomes" id="UP000659172">
    <property type="component" value="Unassembled WGS sequence"/>
</dbReference>
<evidence type="ECO:0000313" key="3">
    <source>
        <dbReference type="Proteomes" id="UP000659172"/>
    </source>
</evidence>
<organism evidence="2 3">
    <name type="scientific">Mycoplana rhizolycopersici</name>
    <dbReference type="NCBI Taxonomy" id="2746702"/>
    <lineage>
        <taxon>Bacteria</taxon>
        <taxon>Pseudomonadati</taxon>
        <taxon>Pseudomonadota</taxon>
        <taxon>Alphaproteobacteria</taxon>
        <taxon>Hyphomicrobiales</taxon>
        <taxon>Rhizobiaceae</taxon>
        <taxon>Mycoplana</taxon>
    </lineage>
</organism>
<name>A0ABX2QF49_9HYPH</name>
<comment type="caution">
    <text evidence="2">The sequence shown here is derived from an EMBL/GenBank/DDBJ whole genome shotgun (WGS) entry which is preliminary data.</text>
</comment>
<dbReference type="Pfam" id="PF01844">
    <property type="entry name" value="HNH"/>
    <property type="match status" value="1"/>
</dbReference>
<dbReference type="InterPro" id="IPR002711">
    <property type="entry name" value="HNH"/>
</dbReference>
<keyword evidence="2" id="KW-0378">Hydrolase</keyword>
<dbReference type="GO" id="GO:0004519">
    <property type="term" value="F:endonuclease activity"/>
    <property type="evidence" value="ECO:0007669"/>
    <property type="project" value="UniProtKB-KW"/>
</dbReference>
<gene>
    <name evidence="2" type="ORF">HV823_12000</name>
</gene>